<feature type="compositionally biased region" description="Low complexity" evidence="2">
    <location>
        <begin position="128"/>
        <end position="147"/>
    </location>
</feature>
<comment type="caution">
    <text evidence="3">The sequence shown here is derived from an EMBL/GenBank/DDBJ whole genome shotgun (WGS) entry which is preliminary data.</text>
</comment>
<protein>
    <submittedName>
        <fullName evidence="3">Uncharacterized protein</fullName>
    </submittedName>
</protein>
<feature type="compositionally biased region" description="Basic and acidic residues" evidence="2">
    <location>
        <begin position="509"/>
        <end position="529"/>
    </location>
</feature>
<feature type="compositionally biased region" description="Basic residues" evidence="2">
    <location>
        <begin position="456"/>
        <end position="465"/>
    </location>
</feature>
<dbReference type="Gene3D" id="2.40.70.10">
    <property type="entry name" value="Acid Proteases"/>
    <property type="match status" value="1"/>
</dbReference>
<keyword evidence="1" id="KW-0378">Hydrolase</keyword>
<dbReference type="Proteomes" id="UP000559256">
    <property type="component" value="Unassembled WGS sequence"/>
</dbReference>
<dbReference type="Pfam" id="PF08284">
    <property type="entry name" value="RVP_2"/>
    <property type="match status" value="1"/>
</dbReference>
<feature type="region of interest" description="Disordered" evidence="2">
    <location>
        <begin position="128"/>
        <end position="152"/>
    </location>
</feature>
<organism evidence="3 4">
    <name type="scientific">Tetrapyrgos nigripes</name>
    <dbReference type="NCBI Taxonomy" id="182062"/>
    <lineage>
        <taxon>Eukaryota</taxon>
        <taxon>Fungi</taxon>
        <taxon>Dikarya</taxon>
        <taxon>Basidiomycota</taxon>
        <taxon>Agaricomycotina</taxon>
        <taxon>Agaricomycetes</taxon>
        <taxon>Agaricomycetidae</taxon>
        <taxon>Agaricales</taxon>
        <taxon>Marasmiineae</taxon>
        <taxon>Marasmiaceae</taxon>
        <taxon>Tetrapyrgos</taxon>
    </lineage>
</organism>
<dbReference type="PROSITE" id="PS00141">
    <property type="entry name" value="ASP_PROTEASE"/>
    <property type="match status" value="1"/>
</dbReference>
<name>A0A8H5BHG3_9AGAR</name>
<keyword evidence="1" id="KW-0064">Aspartyl protease</keyword>
<dbReference type="PANTHER" id="PTHR15503">
    <property type="entry name" value="LDOC1 RELATED"/>
    <property type="match status" value="1"/>
</dbReference>
<evidence type="ECO:0000256" key="1">
    <source>
        <dbReference type="ARBA" id="ARBA00022750"/>
    </source>
</evidence>
<accession>A0A8H5BHG3</accession>
<dbReference type="InterPro" id="IPR032567">
    <property type="entry name" value="RTL1-rel"/>
</dbReference>
<dbReference type="EMBL" id="JAACJM010000402">
    <property type="protein sequence ID" value="KAF5322951.1"/>
    <property type="molecule type" value="Genomic_DNA"/>
</dbReference>
<evidence type="ECO:0000256" key="2">
    <source>
        <dbReference type="SAM" id="MobiDB-lite"/>
    </source>
</evidence>
<feature type="region of interest" description="Disordered" evidence="2">
    <location>
        <begin position="434"/>
        <end position="467"/>
    </location>
</feature>
<dbReference type="SUPFAM" id="SSF50630">
    <property type="entry name" value="Acid proteases"/>
    <property type="match status" value="1"/>
</dbReference>
<sequence length="529" mass="59430">METVTDEGLEPTILVLTSNEPIPRPAPRTTSTAVPSTPRILAKDKDFLVRFEDASLLTQYNEPALRWKLLLQIRKDLRSRLTLVGNIPQGFNAVVDRLLDLDTAREAFNETRLTTNVHANPTYVATTGTPLNNQNNQPNNQAGPGPTTQTNRNRNRAYANRANPAGRAAQIPTPKNRPCGAEGHFGRDCPPENDPTKVQAEAARAGVIIEENEEETYYGYDEEGNIFELGDEGQVLPNQEYPLNTEKIGTSVTITSRSEQAFIIQTKLFSRQNKHVSALIDSGASRSFIDYRQARKYQDKLQILPKPLPLTLFDGEHTSAGIITHKIPIQLYFEDGTTHQEEMLVTKLHPAAQIVLGFQWLRRINPQIDWNGLSFAFEGGERLQASLLENYQLNTTQGHPVTIEEEIEETPERLTLDLDDPLLLHESEVQEYFMSKEQTTHPTQQKKEDQKGGGKAPKKQHKKQNPKISLIGAAPFAMLVNQGCEAYTLFITPTKEIGISTKTNGRSAQVEEEKEKDIEEEDEIRKNYS</sequence>
<gene>
    <name evidence="3" type="ORF">D9758_018476</name>
</gene>
<dbReference type="CDD" id="cd00303">
    <property type="entry name" value="retropepsin_like"/>
    <property type="match status" value="1"/>
</dbReference>
<dbReference type="OrthoDB" id="128646at2759"/>
<proteinExistence type="predicted"/>
<evidence type="ECO:0000313" key="3">
    <source>
        <dbReference type="EMBL" id="KAF5322951.1"/>
    </source>
</evidence>
<dbReference type="InterPro" id="IPR001969">
    <property type="entry name" value="Aspartic_peptidase_AS"/>
</dbReference>
<keyword evidence="1" id="KW-0645">Protease</keyword>
<dbReference type="PANTHER" id="PTHR15503:SF22">
    <property type="entry name" value="TRANSPOSON TY3-I GAG POLYPROTEIN"/>
    <property type="match status" value="1"/>
</dbReference>
<dbReference type="GO" id="GO:0004190">
    <property type="term" value="F:aspartic-type endopeptidase activity"/>
    <property type="evidence" value="ECO:0007669"/>
    <property type="project" value="UniProtKB-KW"/>
</dbReference>
<keyword evidence="4" id="KW-1185">Reference proteome</keyword>
<dbReference type="InterPro" id="IPR021109">
    <property type="entry name" value="Peptidase_aspartic_dom_sf"/>
</dbReference>
<feature type="region of interest" description="Disordered" evidence="2">
    <location>
        <begin position="498"/>
        <end position="529"/>
    </location>
</feature>
<evidence type="ECO:0000313" key="4">
    <source>
        <dbReference type="Proteomes" id="UP000559256"/>
    </source>
</evidence>
<dbReference type="AlphaFoldDB" id="A0A8H5BHG3"/>
<reference evidence="3 4" key="1">
    <citation type="journal article" date="2020" name="ISME J.">
        <title>Uncovering the hidden diversity of litter-decomposition mechanisms in mushroom-forming fungi.</title>
        <authorList>
            <person name="Floudas D."/>
            <person name="Bentzer J."/>
            <person name="Ahren D."/>
            <person name="Johansson T."/>
            <person name="Persson P."/>
            <person name="Tunlid A."/>
        </authorList>
    </citation>
    <scope>NUCLEOTIDE SEQUENCE [LARGE SCALE GENOMIC DNA]</scope>
    <source>
        <strain evidence="3 4">CBS 291.85</strain>
    </source>
</reference>
<dbReference type="GO" id="GO:0006508">
    <property type="term" value="P:proteolysis"/>
    <property type="evidence" value="ECO:0007669"/>
    <property type="project" value="InterPro"/>
</dbReference>